<gene>
    <name evidence="1" type="ORF">Tsubulata_007885</name>
</gene>
<name>A0A9Q0FMU8_9ROSI</name>
<comment type="caution">
    <text evidence="1">The sequence shown here is derived from an EMBL/GenBank/DDBJ whole genome shotgun (WGS) entry which is preliminary data.</text>
</comment>
<dbReference type="InterPro" id="IPR007750">
    <property type="entry name" value="DUF674"/>
</dbReference>
<proteinExistence type="predicted"/>
<dbReference type="Pfam" id="PF05056">
    <property type="entry name" value="DUF674"/>
    <property type="match status" value="2"/>
</dbReference>
<evidence type="ECO:0008006" key="3">
    <source>
        <dbReference type="Google" id="ProtNLM"/>
    </source>
</evidence>
<sequence>MATTTKPPPMNLKLLIDKSSGKVLFAEAKKEFVDFLFALLQAPLGSLLRLLSENGMPTSSGSLDQLYTSVLNLDPNYFLPNINKLTLIPKMDFPPNTHHVPSFPPPKESNGGFSGFTLGSSSPSAFSTSTPPLFGNQSNYSTSSPFGSSCEVVPPRRVRGYVKDVVTYMVLDDLTVQPSSNISILILLNKFHVKDVGCLQEKNVKINLQKGIELVKASFQSDSVLTDVFNRTTTDNHQPSSSK</sequence>
<accession>A0A9Q0FMU8</accession>
<dbReference type="AlphaFoldDB" id="A0A9Q0FMU8"/>
<dbReference type="EMBL" id="JAKUCV010004695">
    <property type="protein sequence ID" value="KAJ4834438.1"/>
    <property type="molecule type" value="Genomic_DNA"/>
</dbReference>
<reference evidence="1" key="2">
    <citation type="journal article" date="2023" name="Plants (Basel)">
        <title>Annotation of the Turnera subulata (Passifloraceae) Draft Genome Reveals the S-Locus Evolved after the Divergence of Turneroideae from Passifloroideae in a Stepwise Manner.</title>
        <authorList>
            <person name="Henning P.M."/>
            <person name="Roalson E.H."/>
            <person name="Mir W."/>
            <person name="McCubbin A.G."/>
            <person name="Shore J.S."/>
        </authorList>
    </citation>
    <scope>NUCLEOTIDE SEQUENCE</scope>
    <source>
        <strain evidence="1">F60SS</strain>
    </source>
</reference>
<dbReference type="OrthoDB" id="2014278at2759"/>
<keyword evidence="2" id="KW-1185">Reference proteome</keyword>
<organism evidence="1 2">
    <name type="scientific">Turnera subulata</name>
    <dbReference type="NCBI Taxonomy" id="218843"/>
    <lineage>
        <taxon>Eukaryota</taxon>
        <taxon>Viridiplantae</taxon>
        <taxon>Streptophyta</taxon>
        <taxon>Embryophyta</taxon>
        <taxon>Tracheophyta</taxon>
        <taxon>Spermatophyta</taxon>
        <taxon>Magnoliopsida</taxon>
        <taxon>eudicotyledons</taxon>
        <taxon>Gunneridae</taxon>
        <taxon>Pentapetalae</taxon>
        <taxon>rosids</taxon>
        <taxon>fabids</taxon>
        <taxon>Malpighiales</taxon>
        <taxon>Passifloraceae</taxon>
        <taxon>Turnera</taxon>
    </lineage>
</organism>
<dbReference type="PANTHER" id="PTHR33103:SF99">
    <property type="entry name" value="DUF674 FAMILY PROTEIN"/>
    <property type="match status" value="1"/>
</dbReference>
<dbReference type="PANTHER" id="PTHR33103">
    <property type="entry name" value="OS01G0153900 PROTEIN"/>
    <property type="match status" value="1"/>
</dbReference>
<reference evidence="1" key="1">
    <citation type="submission" date="2022-02" db="EMBL/GenBank/DDBJ databases">
        <authorList>
            <person name="Henning P.M."/>
            <person name="McCubbin A.G."/>
            <person name="Shore J.S."/>
        </authorList>
    </citation>
    <scope>NUCLEOTIDE SEQUENCE</scope>
    <source>
        <strain evidence="1">F60SS</strain>
        <tissue evidence="1">Leaves</tissue>
    </source>
</reference>
<dbReference type="Proteomes" id="UP001141552">
    <property type="component" value="Unassembled WGS sequence"/>
</dbReference>
<evidence type="ECO:0000313" key="1">
    <source>
        <dbReference type="EMBL" id="KAJ4834438.1"/>
    </source>
</evidence>
<protein>
    <recommendedName>
        <fullName evidence="3">DUF674 domain-containing protein</fullName>
    </recommendedName>
</protein>
<evidence type="ECO:0000313" key="2">
    <source>
        <dbReference type="Proteomes" id="UP001141552"/>
    </source>
</evidence>